<proteinExistence type="predicted"/>
<organism evidence="1 2">
    <name type="scientific">Comamonas testosteroni</name>
    <name type="common">Pseudomonas testosteroni</name>
    <dbReference type="NCBI Taxonomy" id="285"/>
    <lineage>
        <taxon>Bacteria</taxon>
        <taxon>Pseudomonadati</taxon>
        <taxon>Pseudomonadota</taxon>
        <taxon>Betaproteobacteria</taxon>
        <taxon>Burkholderiales</taxon>
        <taxon>Comamonadaceae</taxon>
        <taxon>Comamonas</taxon>
    </lineage>
</organism>
<sequence>MLDIAALQGMHPVVMTPSHDGKYFHNYVVSLLNFSNAAREYGMRMDVYLHRGESLITRARNNCVADFLGNPNWTHLFWMDSDIGFSAQAAFRLLLSDHDVAAGVYPLKRDRWPDGLTAATQGLNADEIFVRHAHYTVNTEADERGRIEMEVTPDGFLKLTEAPTGFMVIKRNVFERMMKHYPELQYTPDSVGVEDKGLHYRFFDVMVDPVTRRYLSEDYGFCRLWSAMGEHIYVDANSNLSHQGAKLYRGNFADSLQHALSYAVNGTEGAPMELRGLQYLKPNEPGPG</sequence>
<evidence type="ECO:0000313" key="1">
    <source>
        <dbReference type="EMBL" id="RGE40773.1"/>
    </source>
</evidence>
<dbReference type="Proteomes" id="UP000261948">
    <property type="component" value="Unassembled WGS sequence"/>
</dbReference>
<dbReference type="AlphaFoldDB" id="A0A373F9B5"/>
<comment type="caution">
    <text evidence="1">The sequence shown here is derived from an EMBL/GenBank/DDBJ whole genome shotgun (WGS) entry which is preliminary data.</text>
</comment>
<name>A0A373F9B5_COMTE</name>
<dbReference type="OrthoDB" id="6679586at2"/>
<keyword evidence="2" id="KW-1185">Reference proteome</keyword>
<evidence type="ECO:0000313" key="2">
    <source>
        <dbReference type="Proteomes" id="UP000261948"/>
    </source>
</evidence>
<protein>
    <recommendedName>
        <fullName evidence="3">Glycosyltransferase</fullName>
    </recommendedName>
</protein>
<evidence type="ECO:0008006" key="3">
    <source>
        <dbReference type="Google" id="ProtNLM"/>
    </source>
</evidence>
<accession>A0A373F9B5</accession>
<dbReference type="EMBL" id="QURR01000033">
    <property type="protein sequence ID" value="RGE40773.1"/>
    <property type="molecule type" value="Genomic_DNA"/>
</dbReference>
<reference evidence="1 2" key="1">
    <citation type="submission" date="2018-08" db="EMBL/GenBank/DDBJ databases">
        <title>Comamonas testosteroni strain SWCO2.</title>
        <authorList>
            <person name="Jiang N."/>
            <person name="Zhang X.Z."/>
        </authorList>
    </citation>
    <scope>NUCLEOTIDE SEQUENCE [LARGE SCALE GENOMIC DNA]</scope>
    <source>
        <strain evidence="1 2">SWCO2</strain>
    </source>
</reference>
<gene>
    <name evidence="1" type="ORF">DZC30_19860</name>
</gene>